<dbReference type="Proteomes" id="UP000031838">
    <property type="component" value="Chromosome 1"/>
</dbReference>
<dbReference type="RefSeq" id="WP_052498308.1">
    <property type="nucleotide sequence ID" value="NZ_CP002580.1"/>
</dbReference>
<dbReference type="AlphaFoldDB" id="A0A0B6S2F9"/>
<evidence type="ECO:0000313" key="3">
    <source>
        <dbReference type="Proteomes" id="UP000031838"/>
    </source>
</evidence>
<dbReference type="EMBL" id="CP002580">
    <property type="protein sequence ID" value="AJK46396.1"/>
    <property type="molecule type" value="Genomic_DNA"/>
</dbReference>
<evidence type="ECO:0000259" key="1">
    <source>
        <dbReference type="Pfam" id="PF13115"/>
    </source>
</evidence>
<feature type="domain" description="YtkA-like" evidence="1">
    <location>
        <begin position="61"/>
        <end position="118"/>
    </location>
</feature>
<proteinExistence type="predicted"/>
<dbReference type="Pfam" id="PF13115">
    <property type="entry name" value="YtkA"/>
    <property type="match status" value="1"/>
</dbReference>
<reference evidence="3" key="1">
    <citation type="submission" date="2011-03" db="EMBL/GenBank/DDBJ databases">
        <authorList>
            <person name="Voget S."/>
            <person name="Streit W.R."/>
            <person name="Jaeger K.E."/>
            <person name="Daniel R."/>
        </authorList>
    </citation>
    <scope>NUCLEOTIDE SEQUENCE [LARGE SCALE GENOMIC DNA]</scope>
    <source>
        <strain evidence="3">PG1</strain>
    </source>
</reference>
<organism evidence="2 3">
    <name type="scientific">Burkholderia plantarii</name>
    <dbReference type="NCBI Taxonomy" id="41899"/>
    <lineage>
        <taxon>Bacteria</taxon>
        <taxon>Pseudomonadati</taxon>
        <taxon>Pseudomonadota</taxon>
        <taxon>Betaproteobacteria</taxon>
        <taxon>Burkholderiales</taxon>
        <taxon>Burkholderiaceae</taxon>
        <taxon>Burkholderia</taxon>
    </lineage>
</organism>
<gene>
    <name evidence="2" type="ORF">BGL_1c18870</name>
</gene>
<dbReference type="InterPro" id="IPR032693">
    <property type="entry name" value="YtkA-like_dom"/>
</dbReference>
<dbReference type="HOGENOM" id="CLU_1831341_0_0_4"/>
<dbReference type="KEGG" id="bgp:BGL_1c18870"/>
<reference evidence="2 3" key="2">
    <citation type="journal article" date="2016" name="Appl. Microbiol. Biotechnol.">
        <title>Mutations improving production and secretion of extracellular lipase by Burkholderia glumae PG1.</title>
        <authorList>
            <person name="Knapp A."/>
            <person name="Voget S."/>
            <person name="Gao R."/>
            <person name="Zaburannyi N."/>
            <person name="Krysciak D."/>
            <person name="Breuer M."/>
            <person name="Hauer B."/>
            <person name="Streit W.R."/>
            <person name="Muller R."/>
            <person name="Daniel R."/>
            <person name="Jaeger K.E."/>
        </authorList>
    </citation>
    <scope>NUCLEOTIDE SEQUENCE [LARGE SCALE GENOMIC DNA]</scope>
    <source>
        <strain evidence="2 3">PG1</strain>
    </source>
</reference>
<sequence>MKSSRRARARRLLVALFESIVAIALVIAPLFANAATAPPAARIGCSRAGGDGAYDCTIRLAAPGGAPLRDAHFTVSADMPSMPMAHNVTPVAAVPGADPGVYHARLALEMPGVWLVRLDFSSPAGLTIARKLSFDDAGAH</sequence>
<keyword evidence="3" id="KW-1185">Reference proteome</keyword>
<evidence type="ECO:0000313" key="2">
    <source>
        <dbReference type="EMBL" id="AJK46396.1"/>
    </source>
</evidence>
<accession>A0A0B6S2F9</accession>
<name>A0A0B6S2F9_BURPL</name>
<protein>
    <recommendedName>
        <fullName evidence="1">YtkA-like domain-containing protein</fullName>
    </recommendedName>
</protein>